<proteinExistence type="inferred from homology"/>
<evidence type="ECO:0000256" key="4">
    <source>
        <dbReference type="ARBA" id="ARBA00022692"/>
    </source>
</evidence>
<comment type="similarity">
    <text evidence="2">Belongs to the ABC transporter superfamily. ABCB family. Multidrug resistance exporter (TC 3.A.1.201) subfamily.</text>
</comment>
<feature type="transmembrane region" description="Helical" evidence="10">
    <location>
        <begin position="287"/>
        <end position="309"/>
    </location>
</feature>
<dbReference type="GO" id="GO:0015421">
    <property type="term" value="F:ABC-type oligopeptide transporter activity"/>
    <property type="evidence" value="ECO:0007669"/>
    <property type="project" value="TreeGrafter"/>
</dbReference>
<feature type="domain" description="ABC transmembrane type-1" evidence="12">
    <location>
        <begin position="701"/>
        <end position="984"/>
    </location>
</feature>
<evidence type="ECO:0008006" key="15">
    <source>
        <dbReference type="Google" id="ProtNLM"/>
    </source>
</evidence>
<keyword evidence="8 10" id="KW-0472">Membrane</keyword>
<dbReference type="GO" id="GO:0090374">
    <property type="term" value="P:oligopeptide export from mitochondrion"/>
    <property type="evidence" value="ECO:0007669"/>
    <property type="project" value="TreeGrafter"/>
</dbReference>
<dbReference type="InterPro" id="IPR017871">
    <property type="entry name" value="ABC_transporter-like_CS"/>
</dbReference>
<dbReference type="InterPro" id="IPR003593">
    <property type="entry name" value="AAA+_ATPase"/>
</dbReference>
<dbReference type="HOGENOM" id="CLU_000604_17_8_1"/>
<keyword evidence="6" id="KW-0067">ATP-binding</keyword>
<dbReference type="Pfam" id="PF00664">
    <property type="entry name" value="ABC_membrane"/>
    <property type="match status" value="2"/>
</dbReference>
<feature type="domain" description="ABC transporter" evidence="11">
    <location>
        <begin position="387"/>
        <end position="632"/>
    </location>
</feature>
<feature type="transmembrane region" description="Helical" evidence="10">
    <location>
        <begin position="53"/>
        <end position="76"/>
    </location>
</feature>
<keyword evidence="5" id="KW-0547">Nucleotide-binding</keyword>
<dbReference type="GO" id="GO:0016887">
    <property type="term" value="F:ATP hydrolysis activity"/>
    <property type="evidence" value="ECO:0007669"/>
    <property type="project" value="InterPro"/>
</dbReference>
<feature type="transmembrane region" description="Helical" evidence="10">
    <location>
        <begin position="210"/>
        <end position="233"/>
    </location>
</feature>
<dbReference type="SMART" id="SM00382">
    <property type="entry name" value="AAA"/>
    <property type="match status" value="2"/>
</dbReference>
<reference evidence="13 14" key="1">
    <citation type="journal article" date="2015" name="Genome Announc.">
        <title>Draft Genome Sequence and Gene Annotation of the Entomopathogenic Fungus Verticillium hemipterigenum.</title>
        <authorList>
            <person name="Horn F."/>
            <person name="Habel A."/>
            <person name="Scharf D.H."/>
            <person name="Dworschak J."/>
            <person name="Brakhage A.A."/>
            <person name="Guthke R."/>
            <person name="Hertweck C."/>
            <person name="Linde J."/>
        </authorList>
    </citation>
    <scope>NUCLEOTIDE SEQUENCE [LARGE SCALE GENOMIC DNA]</scope>
</reference>
<keyword evidence="7 10" id="KW-1133">Transmembrane helix</keyword>
<evidence type="ECO:0000256" key="3">
    <source>
        <dbReference type="ARBA" id="ARBA00022448"/>
    </source>
</evidence>
<comment type="subcellular location">
    <subcellularLocation>
        <location evidence="1">Membrane</location>
        <topology evidence="1">Multi-pass membrane protein</topology>
    </subcellularLocation>
</comment>
<dbReference type="InterPro" id="IPR039421">
    <property type="entry name" value="Type_1_exporter"/>
</dbReference>
<dbReference type="PANTHER" id="PTHR43394">
    <property type="entry name" value="ATP-DEPENDENT PERMEASE MDL1, MITOCHONDRIAL"/>
    <property type="match status" value="1"/>
</dbReference>
<feature type="transmembrane region" description="Helical" evidence="10">
    <location>
        <begin position="956"/>
        <end position="976"/>
    </location>
</feature>
<dbReference type="CDD" id="cd03249">
    <property type="entry name" value="ABC_MTABC3_MDL1_MDL2"/>
    <property type="match status" value="2"/>
</dbReference>
<feature type="transmembrane region" description="Helical" evidence="10">
    <location>
        <begin position="329"/>
        <end position="350"/>
    </location>
</feature>
<evidence type="ECO:0000256" key="10">
    <source>
        <dbReference type="SAM" id="Phobius"/>
    </source>
</evidence>
<dbReference type="Gene3D" id="1.20.1560.10">
    <property type="entry name" value="ABC transporter type 1, transmembrane domain"/>
    <property type="match status" value="1"/>
</dbReference>
<keyword evidence="3" id="KW-0813">Transport</keyword>
<gene>
    <name evidence="13" type="ORF">VHEMI05406</name>
</gene>
<feature type="transmembrane region" description="Helical" evidence="10">
    <location>
        <begin position="695"/>
        <end position="717"/>
    </location>
</feature>
<evidence type="ECO:0000256" key="9">
    <source>
        <dbReference type="SAM" id="MobiDB-lite"/>
    </source>
</evidence>
<feature type="region of interest" description="Disordered" evidence="9">
    <location>
        <begin position="1"/>
        <end position="36"/>
    </location>
</feature>
<dbReference type="InterPro" id="IPR003439">
    <property type="entry name" value="ABC_transporter-like_ATP-bd"/>
</dbReference>
<feature type="domain" description="ABC transporter" evidence="11">
    <location>
        <begin position="1022"/>
        <end position="1260"/>
    </location>
</feature>
<dbReference type="AlphaFoldDB" id="A0A0A1SXU7"/>
<dbReference type="GO" id="GO:0005524">
    <property type="term" value="F:ATP binding"/>
    <property type="evidence" value="ECO:0007669"/>
    <property type="project" value="UniProtKB-KW"/>
</dbReference>
<evidence type="ECO:0000259" key="11">
    <source>
        <dbReference type="PROSITE" id="PS50893"/>
    </source>
</evidence>
<dbReference type="InterPro" id="IPR011527">
    <property type="entry name" value="ABC1_TM_dom"/>
</dbReference>
<evidence type="ECO:0000256" key="5">
    <source>
        <dbReference type="ARBA" id="ARBA00022741"/>
    </source>
</evidence>
<dbReference type="InterPro" id="IPR036640">
    <property type="entry name" value="ABC1_TM_sf"/>
</dbReference>
<dbReference type="CDD" id="cd18578">
    <property type="entry name" value="ABC_6TM_Pgp_ABCB1_D2_like"/>
    <property type="match status" value="1"/>
</dbReference>
<evidence type="ECO:0000256" key="7">
    <source>
        <dbReference type="ARBA" id="ARBA00022989"/>
    </source>
</evidence>
<evidence type="ECO:0000259" key="12">
    <source>
        <dbReference type="PROSITE" id="PS50929"/>
    </source>
</evidence>
<feature type="transmembrane region" description="Helical" evidence="10">
    <location>
        <begin position="112"/>
        <end position="133"/>
    </location>
</feature>
<dbReference type="FunFam" id="1.20.1560.10:FF:000057">
    <property type="entry name" value="ABC multidrug transporter SitT"/>
    <property type="match status" value="1"/>
</dbReference>
<dbReference type="OrthoDB" id="6500128at2759"/>
<evidence type="ECO:0000256" key="8">
    <source>
        <dbReference type="ARBA" id="ARBA00023136"/>
    </source>
</evidence>
<sequence length="1267" mass="138678">MASEKSLPADKPPAVSLDGAADTTEQPVAPDAKEKDNEGGFKDFLRVFLYNDALGWVLNVIAILCMIGAGVVLPLMDVVFGEFVNVFTDFARSGTENAAEVYRSQINHFTLYFVYLFIGKFALVYIWSVLINITGIRAVKRLRVDFVRSTLRQDIPFFDNPTTSVSSQITTNGNLISNGISEKFGIIIMSMSTFFAAFIVAFVVQWKLTLIIIAIVPVNLAVTIVCVIYDTVYEYEMFEIYSKAGTIAEEAFSSIRTAHAFWAFPKLSSRFNNTLAEARRIGDKKSLLYAILFPTEFFCVFAGYGLAFWQGMRMYTSGEIPNPGTVVTVIFAILVAAQSLTAVTPQFVAISKATAAAQDLFAVIDRKSAVDSLSDKGQTIENFTGDIKLRNVKFAYPSRPDVTILQDFSIDIPSEKTTALVGASGSGKSTVFGMLERWYPKMAGSITLDGHELESLNLQWLRTNIRLVQQEPTLFSGTIYQNVADGLAGTAMDELPEDEKRNFVYEACKSAFAHEFIQDLPNGYDTHIGERGASLSGGQKQRIVIARSIISNPKVLLLDEATSALDPNAEKVVQKALNNVAKGRTMIVIAHRLSTIRDADNIIVVSKGEVAEQGTHSELVALDGKYAKLVSAQDLGKKGESVESDTEGEKIGHNLDVIATEASASPSAAVIIADESTNYGLVHGLAKIFKEQRSLWVPASWTLLGSIAGGVTYPALAILFAKTMEAFEKLDVPKVNFFALMFFIVAIGNLIAYAVLGWHSNNMAQTVMQVYRGDTFDNILRQDMTFFDKPGNGTGALVSRLSSEPTSIQELLAMNLGIIIITIVNLFASVVLAIAVGWKLGLVLSLGGLPLLVLSGYVRIRLEFSFEEDTAVRFSQSSSLASEAVMAIRTVSSLALERVIIQRYSDALQDIATHAIGSLGWKMFFYSLSQSISFLVMGLGFWYGGRLVSFGEYSTVQFYIVFVSIIFSGEAAALFFQFTTSLTKARAAINYIFSVRKTHILLDPPAKPDTEESDEPTKGAHVSCDEVTFSYAQRPNLKVLRGIDVDIKPGKMVAFVGASGCGKSTMIALLQRFYDPTTGQIRVDDKDVQAYDRCEYRREVALVQQEPVLYQGSIRENIALGVENGEPSEEDIIDACKQANVWDFVSSLPEGLNTACGSQGLSLSGGQRQRIAIARALIRKPRLLLLDEATSALDTESEKVVKEALDRAAAGRTTIAVAHRLSTIRDADLIAVFAKGKIIERGTHEELVARKGMYYEMVLGQSLDKEA</sequence>
<feature type="transmembrane region" description="Helical" evidence="10">
    <location>
        <begin position="923"/>
        <end position="944"/>
    </location>
</feature>
<keyword evidence="14" id="KW-1185">Reference proteome</keyword>
<dbReference type="Proteomes" id="UP000039046">
    <property type="component" value="Unassembled WGS sequence"/>
</dbReference>
<dbReference type="InterPro" id="IPR027417">
    <property type="entry name" value="P-loop_NTPase"/>
</dbReference>
<dbReference type="FunFam" id="3.40.50.300:FF:000251">
    <property type="entry name" value="ABC transporter B family member 19"/>
    <property type="match status" value="1"/>
</dbReference>
<organism evidence="13 14">
    <name type="scientific">[Torrubiella] hemipterigena</name>
    <dbReference type="NCBI Taxonomy" id="1531966"/>
    <lineage>
        <taxon>Eukaryota</taxon>
        <taxon>Fungi</taxon>
        <taxon>Dikarya</taxon>
        <taxon>Ascomycota</taxon>
        <taxon>Pezizomycotina</taxon>
        <taxon>Sordariomycetes</taxon>
        <taxon>Hypocreomycetidae</taxon>
        <taxon>Hypocreales</taxon>
        <taxon>Clavicipitaceae</taxon>
        <taxon>Clavicipitaceae incertae sedis</taxon>
        <taxon>'Torrubiella' clade</taxon>
    </lineage>
</organism>
<dbReference type="PROSITE" id="PS00211">
    <property type="entry name" value="ABC_TRANSPORTER_1"/>
    <property type="match status" value="2"/>
</dbReference>
<feature type="transmembrane region" description="Helical" evidence="10">
    <location>
        <begin position="737"/>
        <end position="758"/>
    </location>
</feature>
<dbReference type="SUPFAM" id="SSF52540">
    <property type="entry name" value="P-loop containing nucleoside triphosphate hydrolases"/>
    <property type="match status" value="2"/>
</dbReference>
<dbReference type="PROSITE" id="PS50893">
    <property type="entry name" value="ABC_TRANSPORTER_2"/>
    <property type="match status" value="2"/>
</dbReference>
<feature type="transmembrane region" description="Helical" evidence="10">
    <location>
        <begin position="811"/>
        <end position="834"/>
    </location>
</feature>
<evidence type="ECO:0000256" key="1">
    <source>
        <dbReference type="ARBA" id="ARBA00004141"/>
    </source>
</evidence>
<dbReference type="CDD" id="cd18577">
    <property type="entry name" value="ABC_6TM_Pgp_ABCB1_D1_like"/>
    <property type="match status" value="1"/>
</dbReference>
<protein>
    <recommendedName>
        <fullName evidence="15">Multidrug resistance protein 1</fullName>
    </recommendedName>
</protein>
<dbReference type="EMBL" id="CDHN01000002">
    <property type="protein sequence ID" value="CEJ89566.1"/>
    <property type="molecule type" value="Genomic_DNA"/>
</dbReference>
<name>A0A0A1SXU7_9HYPO</name>
<dbReference type="STRING" id="1531966.A0A0A1SXU7"/>
<evidence type="ECO:0000313" key="14">
    <source>
        <dbReference type="Proteomes" id="UP000039046"/>
    </source>
</evidence>
<dbReference type="GO" id="GO:0005743">
    <property type="term" value="C:mitochondrial inner membrane"/>
    <property type="evidence" value="ECO:0007669"/>
    <property type="project" value="TreeGrafter"/>
</dbReference>
<keyword evidence="4 10" id="KW-0812">Transmembrane</keyword>
<dbReference type="PANTHER" id="PTHR43394:SF1">
    <property type="entry name" value="ATP-BINDING CASSETTE SUB-FAMILY B MEMBER 10, MITOCHONDRIAL"/>
    <property type="match status" value="1"/>
</dbReference>
<dbReference type="FunFam" id="3.40.50.300:FF:000913">
    <property type="entry name" value="ABC multidrug transporter SitT"/>
    <property type="match status" value="1"/>
</dbReference>
<feature type="transmembrane region" description="Helical" evidence="10">
    <location>
        <begin position="184"/>
        <end position="204"/>
    </location>
</feature>
<evidence type="ECO:0000256" key="2">
    <source>
        <dbReference type="ARBA" id="ARBA00007577"/>
    </source>
</evidence>
<accession>A0A0A1SXU7</accession>
<evidence type="ECO:0000256" key="6">
    <source>
        <dbReference type="ARBA" id="ARBA00022840"/>
    </source>
</evidence>
<evidence type="ECO:0000313" key="13">
    <source>
        <dbReference type="EMBL" id="CEJ89566.1"/>
    </source>
</evidence>
<dbReference type="SUPFAM" id="SSF90123">
    <property type="entry name" value="ABC transporter transmembrane region"/>
    <property type="match status" value="2"/>
</dbReference>
<dbReference type="Pfam" id="PF00005">
    <property type="entry name" value="ABC_tran"/>
    <property type="match status" value="2"/>
</dbReference>
<dbReference type="Gene3D" id="3.40.50.300">
    <property type="entry name" value="P-loop containing nucleotide triphosphate hydrolases"/>
    <property type="match status" value="2"/>
</dbReference>
<feature type="domain" description="ABC transmembrane type-1" evidence="12">
    <location>
        <begin position="60"/>
        <end position="352"/>
    </location>
</feature>
<dbReference type="PROSITE" id="PS50929">
    <property type="entry name" value="ABC_TM1F"/>
    <property type="match status" value="2"/>
</dbReference>